<name>A0ABN2I3C5_9ACTN</name>
<feature type="region of interest" description="Disordered" evidence="1">
    <location>
        <begin position="543"/>
        <end position="583"/>
    </location>
</feature>
<gene>
    <name evidence="3" type="ORF">GCM10009765_54060</name>
</gene>
<feature type="compositionally biased region" description="Low complexity" evidence="1">
    <location>
        <begin position="554"/>
        <end position="572"/>
    </location>
</feature>
<evidence type="ECO:0000313" key="3">
    <source>
        <dbReference type="EMBL" id="GAA1697816.1"/>
    </source>
</evidence>
<feature type="chain" id="PRO_5046690529" description="PBP domain-containing protein" evidence="2">
    <location>
        <begin position="22"/>
        <end position="666"/>
    </location>
</feature>
<keyword evidence="4" id="KW-1185">Reference proteome</keyword>
<feature type="signal peptide" evidence="2">
    <location>
        <begin position="1"/>
        <end position="21"/>
    </location>
</feature>
<dbReference type="EMBL" id="BAAANY010000020">
    <property type="protein sequence ID" value="GAA1697816.1"/>
    <property type="molecule type" value="Genomic_DNA"/>
</dbReference>
<evidence type="ECO:0000313" key="4">
    <source>
        <dbReference type="Proteomes" id="UP001500618"/>
    </source>
</evidence>
<evidence type="ECO:0008006" key="5">
    <source>
        <dbReference type="Google" id="ProtNLM"/>
    </source>
</evidence>
<evidence type="ECO:0000256" key="2">
    <source>
        <dbReference type="SAM" id="SignalP"/>
    </source>
</evidence>
<dbReference type="Proteomes" id="UP001500618">
    <property type="component" value="Unassembled WGS sequence"/>
</dbReference>
<keyword evidence="2" id="KW-0732">Signal</keyword>
<evidence type="ECO:0000256" key="1">
    <source>
        <dbReference type="SAM" id="MobiDB-lite"/>
    </source>
</evidence>
<proteinExistence type="predicted"/>
<protein>
    <recommendedName>
        <fullName evidence="5">PBP domain-containing protein</fullName>
    </recommendedName>
</protein>
<sequence length="666" mass="66918">MLTIAILGGSVPIVASSPAYAADPTLTIVTAEQKDFANGDTITVAGANFPANTRVELGQCVGTRGYPHGERLWDTETVNAHPYRKKALYCSAGAPTNKQGIGTPYVATTAADGTLLARLVLFRGNGSFPLTSTDGTGTTTVTPAFDAQHPAVLVARNAVTSAITGNIVYASAALTFAPDGTSVCGAGDKDTAVASGGSGSTSVYLSLVTGMCGTGGKGLPVDATESGEVTALQAFQSGQSDLAFSATGFTPPGGTKVSGTRKAVFIPIALQAATIAFAGNARFGTNPNFGYRSVSKIQATPAELADFLRGGSVFPPESAIATAFVTRNAEMPQNPPQGAVRSFAALATADSSTLATTTTFAAYDTTAGHSLWPAGAVSSLPLPGAGVPIANSLSLASNFTTLRNTVLGNLLEPDAGTPIVGLSVTITDTSSASGLGLTPMALQNAAGKFVPPTKESLEAAVPQMTKLPDGTLFPNPKATGDGTYVMPLVLYAVIPADDSAPRRANVVKFLDYALGDGQTKLPVGAYPLPTDVLAAAKKALHSAVSPSPTPKPSNPSNNSSSTPNSTSPTASPTPSPGAGAALAGSKPVSAASARNAANVVTGIPLFGSLAAAAGWLAPIGLALLVVLSSSAPYISSGRPLPGPLRTVLDAMAEKVGAVRRRVPGLR</sequence>
<dbReference type="Gene3D" id="3.40.190.10">
    <property type="entry name" value="Periplasmic binding protein-like II"/>
    <property type="match status" value="2"/>
</dbReference>
<dbReference type="SUPFAM" id="SSF53850">
    <property type="entry name" value="Periplasmic binding protein-like II"/>
    <property type="match status" value="1"/>
</dbReference>
<organism evidence="3 4">
    <name type="scientific">Fodinicola feengrottensis</name>
    <dbReference type="NCBI Taxonomy" id="435914"/>
    <lineage>
        <taxon>Bacteria</taxon>
        <taxon>Bacillati</taxon>
        <taxon>Actinomycetota</taxon>
        <taxon>Actinomycetes</taxon>
        <taxon>Mycobacteriales</taxon>
        <taxon>Fodinicola</taxon>
    </lineage>
</organism>
<accession>A0ABN2I3C5</accession>
<reference evidence="3 4" key="1">
    <citation type="journal article" date="2019" name="Int. J. Syst. Evol. Microbiol.">
        <title>The Global Catalogue of Microorganisms (GCM) 10K type strain sequencing project: providing services to taxonomists for standard genome sequencing and annotation.</title>
        <authorList>
            <consortium name="The Broad Institute Genomics Platform"/>
            <consortium name="The Broad Institute Genome Sequencing Center for Infectious Disease"/>
            <person name="Wu L."/>
            <person name="Ma J."/>
        </authorList>
    </citation>
    <scope>NUCLEOTIDE SEQUENCE [LARGE SCALE GENOMIC DNA]</scope>
    <source>
        <strain evidence="3 4">JCM 14718</strain>
    </source>
</reference>
<comment type="caution">
    <text evidence="3">The sequence shown here is derived from an EMBL/GenBank/DDBJ whole genome shotgun (WGS) entry which is preliminary data.</text>
</comment>